<feature type="transmembrane region" description="Helical" evidence="1">
    <location>
        <begin position="6"/>
        <end position="30"/>
    </location>
</feature>
<keyword evidence="1" id="KW-0472">Membrane</keyword>
<keyword evidence="1" id="KW-1133">Transmembrane helix</keyword>
<keyword evidence="1" id="KW-0812">Transmembrane</keyword>
<reference evidence="2 3" key="1">
    <citation type="submission" date="2020-04" db="EMBL/GenBank/DDBJ databases">
        <title>Massilia sp. nov., a cold adapted bacteria isolated from Arctic soil.</title>
        <authorList>
            <person name="Son J."/>
            <person name="Ka J.-O."/>
        </authorList>
    </citation>
    <scope>NUCLEOTIDE SEQUENCE [LARGE SCALE GENOMIC DNA]</scope>
    <source>
        <strain evidence="2 3">ML15P13</strain>
    </source>
</reference>
<dbReference type="RefSeq" id="WP_171084443.1">
    <property type="nucleotide sequence ID" value="NZ_JABAIV010000003.1"/>
</dbReference>
<dbReference type="InterPro" id="IPR012902">
    <property type="entry name" value="N_methyl_site"/>
</dbReference>
<keyword evidence="3" id="KW-1185">Reference proteome</keyword>
<dbReference type="AlphaFoldDB" id="A0A7Y2JZ72"/>
<dbReference type="Pfam" id="PF07963">
    <property type="entry name" value="N_methyl"/>
    <property type="match status" value="1"/>
</dbReference>
<evidence type="ECO:0000313" key="2">
    <source>
        <dbReference type="EMBL" id="NNG23675.1"/>
    </source>
</evidence>
<comment type="caution">
    <text evidence="2">The sequence shown here is derived from an EMBL/GenBank/DDBJ whole genome shotgun (WGS) entry which is preliminary data.</text>
</comment>
<protein>
    <submittedName>
        <fullName evidence="2">Type IV pilus modification protein PilV</fullName>
    </submittedName>
</protein>
<dbReference type="NCBIfam" id="TIGR02523">
    <property type="entry name" value="type_IV_pilV"/>
    <property type="match status" value="1"/>
</dbReference>
<evidence type="ECO:0000256" key="1">
    <source>
        <dbReference type="SAM" id="Phobius"/>
    </source>
</evidence>
<sequence>MRAHGVQGFTLVEVLVALFVLAVGIVGAGATQLTAERLRQHAALASEAAQLAASLASRMRVNAPVAGLPDPANPYLGFQYDASDGAPTAPLSCFGATACTPQQLADFDLHEIRRAVHAQFPGGRVEVCRDGSPWDSAGKSFRWSCDGDPGALPVVKLGWQGTDGAPGYVTVLR</sequence>
<proteinExistence type="predicted"/>
<accession>A0A7Y2JZ72</accession>
<organism evidence="2 3">
    <name type="scientific">Telluria aromaticivorans</name>
    <dbReference type="NCBI Taxonomy" id="2725995"/>
    <lineage>
        <taxon>Bacteria</taxon>
        <taxon>Pseudomonadati</taxon>
        <taxon>Pseudomonadota</taxon>
        <taxon>Betaproteobacteria</taxon>
        <taxon>Burkholderiales</taxon>
        <taxon>Oxalobacteraceae</taxon>
        <taxon>Telluria group</taxon>
        <taxon>Telluria</taxon>
    </lineage>
</organism>
<dbReference type="Proteomes" id="UP000533905">
    <property type="component" value="Unassembled WGS sequence"/>
</dbReference>
<dbReference type="EMBL" id="JABAIV010000003">
    <property type="protein sequence ID" value="NNG23675.1"/>
    <property type="molecule type" value="Genomic_DNA"/>
</dbReference>
<dbReference type="NCBIfam" id="TIGR02532">
    <property type="entry name" value="IV_pilin_GFxxxE"/>
    <property type="match status" value="1"/>
</dbReference>
<evidence type="ECO:0000313" key="3">
    <source>
        <dbReference type="Proteomes" id="UP000533905"/>
    </source>
</evidence>
<name>A0A7Y2JZ72_9BURK</name>
<dbReference type="InterPro" id="IPR013362">
    <property type="entry name" value="Pilus_4_PilV"/>
</dbReference>
<gene>
    <name evidence="2" type="primary">pilV</name>
    <name evidence="2" type="ORF">HGB41_11790</name>
</gene>